<proteinExistence type="inferred from homology"/>
<dbReference type="Gene3D" id="3.90.190.20">
    <property type="entry name" value="Mur ligase, C-terminal domain"/>
    <property type="match status" value="1"/>
</dbReference>
<feature type="domain" description="Mur ligase central" evidence="20">
    <location>
        <begin position="113"/>
        <end position="289"/>
    </location>
</feature>
<evidence type="ECO:0000313" key="22">
    <source>
        <dbReference type="Proteomes" id="UP000287969"/>
    </source>
</evidence>
<dbReference type="NCBIfam" id="TIGR01087">
    <property type="entry name" value="murD"/>
    <property type="match status" value="1"/>
</dbReference>
<dbReference type="InterPro" id="IPR004101">
    <property type="entry name" value="Mur_ligase_C"/>
</dbReference>
<feature type="binding site" evidence="17">
    <location>
        <begin position="115"/>
        <end position="121"/>
    </location>
    <ligand>
        <name>ATP</name>
        <dbReference type="ChEBI" id="CHEBI:30616"/>
    </ligand>
</feature>
<evidence type="ECO:0000256" key="15">
    <source>
        <dbReference type="ARBA" id="ARBA00032324"/>
    </source>
</evidence>
<evidence type="ECO:0000256" key="16">
    <source>
        <dbReference type="ARBA" id="ARBA00047632"/>
    </source>
</evidence>
<comment type="subcellular location">
    <subcellularLocation>
        <location evidence="2 17 18">Cytoplasm</location>
    </subcellularLocation>
</comment>
<keyword evidence="10 17" id="KW-0067">ATP-binding</keyword>
<dbReference type="OrthoDB" id="9809796at2"/>
<comment type="catalytic activity">
    <reaction evidence="16 17 18">
        <text>UDP-N-acetyl-alpha-D-muramoyl-L-alanine + D-glutamate + ATP = UDP-N-acetyl-alpha-D-muramoyl-L-alanyl-D-glutamate + ADP + phosphate + H(+)</text>
        <dbReference type="Rhea" id="RHEA:16429"/>
        <dbReference type="ChEBI" id="CHEBI:15378"/>
        <dbReference type="ChEBI" id="CHEBI:29986"/>
        <dbReference type="ChEBI" id="CHEBI:30616"/>
        <dbReference type="ChEBI" id="CHEBI:43474"/>
        <dbReference type="ChEBI" id="CHEBI:83898"/>
        <dbReference type="ChEBI" id="CHEBI:83900"/>
        <dbReference type="ChEBI" id="CHEBI:456216"/>
        <dbReference type="EC" id="6.3.2.9"/>
    </reaction>
</comment>
<dbReference type="UniPathway" id="UPA00219"/>
<evidence type="ECO:0000256" key="4">
    <source>
        <dbReference type="ARBA" id="ARBA00010416"/>
    </source>
</evidence>
<evidence type="ECO:0000256" key="12">
    <source>
        <dbReference type="ARBA" id="ARBA00022984"/>
    </source>
</evidence>
<dbReference type="GO" id="GO:0008764">
    <property type="term" value="F:UDP-N-acetylmuramoylalanine-D-glutamate ligase activity"/>
    <property type="evidence" value="ECO:0007669"/>
    <property type="project" value="UniProtKB-UniRule"/>
</dbReference>
<dbReference type="InterPro" id="IPR013221">
    <property type="entry name" value="Mur_ligase_cen"/>
</dbReference>
<keyword evidence="9 17" id="KW-0547">Nucleotide-binding</keyword>
<dbReference type="InterPro" id="IPR036565">
    <property type="entry name" value="Mur-like_cat_sf"/>
</dbReference>
<keyword evidence="17 18" id="KW-0131">Cell cycle</keyword>
<reference evidence="22" key="1">
    <citation type="submission" date="2019-01" db="EMBL/GenBank/DDBJ databases">
        <title>Draft genomes of a novel of Sporanaerobacter strains.</title>
        <authorList>
            <person name="Ma S."/>
        </authorList>
    </citation>
    <scope>NUCLEOTIDE SEQUENCE [LARGE SCALE GENOMIC DNA]</scope>
    <source>
        <strain evidence="22">NJN-17</strain>
    </source>
</reference>
<evidence type="ECO:0000313" key="21">
    <source>
        <dbReference type="EMBL" id="QAT62087.1"/>
    </source>
</evidence>
<sequence length="461" mass="51892">MYLKGKKILILGLGITGVSTIKALYKLGADVVISDLKKEEELEKYLKEISSYPVELRLGTNDIPLDNIDMIIKSPGILPDIPVLKRAEKAGIEVITDIELAYRIMTDNNFIAITGTNGKTTTTTLTGELFKKAGYNTYVTGNIGVGILWKVANGNKDDVFVIEASSFQLANTKHFKPKVSLILNITPDHMNWHKSYENYINAKKKIFINQDENDYTILNYDDEILRKIGRDARGKLIWFSTDSILNRGVYIDEDYIVINDGKTINKIMPYKEVNIPGKHNLQNALGAVSIGWAMGIPFNIIKDVLSTFEGVEHRIEYVTEIDGVKFYNDSKGTNADASIKAVETLENSIILIAGGMDKGNEFDDFVKTFEGRVKDLVLLGETKEKIKKTALKYNFNNIFMVDNMKEAVKKSFRLSQKGDKVLLSPACASWDMYENYEVRGRDFKKAVMEIKGDSDGKEKIR</sequence>
<dbReference type="GO" id="GO:0071555">
    <property type="term" value="P:cell wall organization"/>
    <property type="evidence" value="ECO:0007669"/>
    <property type="project" value="UniProtKB-KW"/>
</dbReference>
<evidence type="ECO:0000256" key="1">
    <source>
        <dbReference type="ARBA" id="ARBA00002734"/>
    </source>
</evidence>
<dbReference type="Gene3D" id="3.40.1190.10">
    <property type="entry name" value="Mur-like, catalytic domain"/>
    <property type="match status" value="1"/>
</dbReference>
<evidence type="ECO:0000256" key="13">
    <source>
        <dbReference type="ARBA" id="ARBA00023316"/>
    </source>
</evidence>
<keyword evidence="11 17" id="KW-0133">Cell shape</keyword>
<evidence type="ECO:0000259" key="20">
    <source>
        <dbReference type="Pfam" id="PF08245"/>
    </source>
</evidence>
<evidence type="ECO:0000256" key="10">
    <source>
        <dbReference type="ARBA" id="ARBA00022840"/>
    </source>
</evidence>
<comment type="pathway">
    <text evidence="3 17 18">Cell wall biogenesis; peptidoglycan biosynthesis.</text>
</comment>
<comment type="similarity">
    <text evidence="4 17">Belongs to the MurCDEF family.</text>
</comment>
<dbReference type="Pfam" id="PF21799">
    <property type="entry name" value="MurD-like_N"/>
    <property type="match status" value="1"/>
</dbReference>
<protein>
    <recommendedName>
        <fullName evidence="6 17">UDP-N-acetylmuramoylalanine--D-glutamate ligase</fullName>
        <ecNumber evidence="5 17">6.3.2.9</ecNumber>
    </recommendedName>
    <alternativeName>
        <fullName evidence="15 17">D-glutamic acid-adding enzyme</fullName>
    </alternativeName>
    <alternativeName>
        <fullName evidence="14 17">UDP-N-acetylmuramoyl-L-alanyl-D-glutamate synthetase</fullName>
    </alternativeName>
</protein>
<dbReference type="EMBL" id="CP035282">
    <property type="protein sequence ID" value="QAT62087.1"/>
    <property type="molecule type" value="Genomic_DNA"/>
</dbReference>
<keyword evidence="17 18" id="KW-0132">Cell division</keyword>
<gene>
    <name evidence="17" type="primary">murD</name>
    <name evidence="21" type="ORF">EQM13_11060</name>
</gene>
<dbReference type="EC" id="6.3.2.9" evidence="5 17"/>
<dbReference type="SUPFAM" id="SSF53244">
    <property type="entry name" value="MurD-like peptide ligases, peptide-binding domain"/>
    <property type="match status" value="1"/>
</dbReference>
<feature type="domain" description="Mur ligase C-terminal" evidence="19">
    <location>
        <begin position="313"/>
        <end position="427"/>
    </location>
</feature>
<evidence type="ECO:0000256" key="7">
    <source>
        <dbReference type="ARBA" id="ARBA00022490"/>
    </source>
</evidence>
<evidence type="ECO:0000256" key="18">
    <source>
        <dbReference type="RuleBase" id="RU003664"/>
    </source>
</evidence>
<accession>A0A410QDL0</accession>
<dbReference type="Pfam" id="PF08245">
    <property type="entry name" value="Mur_ligase_M"/>
    <property type="match status" value="1"/>
</dbReference>
<dbReference type="Proteomes" id="UP000287969">
    <property type="component" value="Chromosome"/>
</dbReference>
<dbReference type="PANTHER" id="PTHR43692:SF1">
    <property type="entry name" value="UDP-N-ACETYLMURAMOYLALANINE--D-GLUTAMATE LIGASE"/>
    <property type="match status" value="1"/>
</dbReference>
<evidence type="ECO:0000256" key="14">
    <source>
        <dbReference type="ARBA" id="ARBA00030398"/>
    </source>
</evidence>
<comment type="function">
    <text evidence="1 17 18">Cell wall formation. Catalyzes the addition of glutamate to the nucleotide precursor UDP-N-acetylmuramoyl-L-alanine (UMA).</text>
</comment>
<keyword evidence="12 17" id="KW-0573">Peptidoglycan synthesis</keyword>
<dbReference type="GO" id="GO:0009252">
    <property type="term" value="P:peptidoglycan biosynthetic process"/>
    <property type="evidence" value="ECO:0007669"/>
    <property type="project" value="UniProtKB-UniRule"/>
</dbReference>
<dbReference type="SUPFAM" id="SSF51984">
    <property type="entry name" value="MurCD N-terminal domain"/>
    <property type="match status" value="1"/>
</dbReference>
<dbReference type="GO" id="GO:0005524">
    <property type="term" value="F:ATP binding"/>
    <property type="evidence" value="ECO:0007669"/>
    <property type="project" value="UniProtKB-UniRule"/>
</dbReference>
<keyword evidence="22" id="KW-1185">Reference proteome</keyword>
<evidence type="ECO:0000256" key="6">
    <source>
        <dbReference type="ARBA" id="ARBA00015655"/>
    </source>
</evidence>
<evidence type="ECO:0000256" key="8">
    <source>
        <dbReference type="ARBA" id="ARBA00022598"/>
    </source>
</evidence>
<dbReference type="GO" id="GO:0051301">
    <property type="term" value="P:cell division"/>
    <property type="evidence" value="ECO:0007669"/>
    <property type="project" value="UniProtKB-KW"/>
</dbReference>
<dbReference type="SUPFAM" id="SSF53623">
    <property type="entry name" value="MurD-like peptide ligases, catalytic domain"/>
    <property type="match status" value="1"/>
</dbReference>
<evidence type="ECO:0000256" key="11">
    <source>
        <dbReference type="ARBA" id="ARBA00022960"/>
    </source>
</evidence>
<evidence type="ECO:0000256" key="17">
    <source>
        <dbReference type="HAMAP-Rule" id="MF_00639"/>
    </source>
</evidence>
<dbReference type="GO" id="GO:0008360">
    <property type="term" value="P:regulation of cell shape"/>
    <property type="evidence" value="ECO:0007669"/>
    <property type="project" value="UniProtKB-KW"/>
</dbReference>
<keyword evidence="8 17" id="KW-0436">Ligase</keyword>
<keyword evidence="13 17" id="KW-0961">Cell wall biogenesis/degradation</keyword>
<evidence type="ECO:0000256" key="3">
    <source>
        <dbReference type="ARBA" id="ARBA00004752"/>
    </source>
</evidence>
<dbReference type="AlphaFoldDB" id="A0A410QDL0"/>
<dbReference type="KEGG" id="spoa:EQM13_11060"/>
<dbReference type="GO" id="GO:0005737">
    <property type="term" value="C:cytoplasm"/>
    <property type="evidence" value="ECO:0007669"/>
    <property type="project" value="UniProtKB-SubCell"/>
</dbReference>
<dbReference type="InterPro" id="IPR005762">
    <property type="entry name" value="MurD"/>
</dbReference>
<organism evidence="21 22">
    <name type="scientific">Acidilutibacter cellobiosedens</name>
    <dbReference type="NCBI Taxonomy" id="2507161"/>
    <lineage>
        <taxon>Bacteria</taxon>
        <taxon>Bacillati</taxon>
        <taxon>Bacillota</taxon>
        <taxon>Tissierellia</taxon>
        <taxon>Tissierellales</taxon>
        <taxon>Acidilutibacteraceae</taxon>
        <taxon>Acidilutibacter</taxon>
    </lineage>
</organism>
<keyword evidence="7 17" id="KW-0963">Cytoplasm</keyword>
<dbReference type="Gene3D" id="3.40.50.720">
    <property type="entry name" value="NAD(P)-binding Rossmann-like Domain"/>
    <property type="match status" value="1"/>
</dbReference>
<name>A0A410QDL0_9FIRM</name>
<evidence type="ECO:0000259" key="19">
    <source>
        <dbReference type="Pfam" id="PF02875"/>
    </source>
</evidence>
<evidence type="ECO:0000256" key="5">
    <source>
        <dbReference type="ARBA" id="ARBA00012212"/>
    </source>
</evidence>
<dbReference type="HAMAP" id="MF_00639">
    <property type="entry name" value="MurD"/>
    <property type="match status" value="1"/>
</dbReference>
<evidence type="ECO:0000256" key="9">
    <source>
        <dbReference type="ARBA" id="ARBA00022741"/>
    </source>
</evidence>
<dbReference type="PANTHER" id="PTHR43692">
    <property type="entry name" value="UDP-N-ACETYLMURAMOYLALANINE--D-GLUTAMATE LIGASE"/>
    <property type="match status" value="1"/>
</dbReference>
<dbReference type="Pfam" id="PF02875">
    <property type="entry name" value="Mur_ligase_C"/>
    <property type="match status" value="1"/>
</dbReference>
<evidence type="ECO:0000256" key="2">
    <source>
        <dbReference type="ARBA" id="ARBA00004496"/>
    </source>
</evidence>
<dbReference type="InterPro" id="IPR036615">
    <property type="entry name" value="Mur_ligase_C_dom_sf"/>
</dbReference>